<accession>A0ABQ8TM76</accession>
<protein>
    <recommendedName>
        <fullName evidence="1">DUF7869 domain-containing protein</fullName>
    </recommendedName>
</protein>
<dbReference type="PANTHER" id="PTHR10773:SF19">
    <property type="match status" value="1"/>
</dbReference>
<evidence type="ECO:0000259" key="1">
    <source>
        <dbReference type="Pfam" id="PF25273"/>
    </source>
</evidence>
<reference evidence="2 3" key="1">
    <citation type="journal article" date="2022" name="Allergy">
        <title>Genome assembly and annotation of Periplaneta americana reveal a comprehensive cockroach allergen profile.</title>
        <authorList>
            <person name="Wang L."/>
            <person name="Xiong Q."/>
            <person name="Saelim N."/>
            <person name="Wang L."/>
            <person name="Nong W."/>
            <person name="Wan A.T."/>
            <person name="Shi M."/>
            <person name="Liu X."/>
            <person name="Cao Q."/>
            <person name="Hui J.H.L."/>
            <person name="Sookrung N."/>
            <person name="Leung T.F."/>
            <person name="Tungtrongchitr A."/>
            <person name="Tsui S.K.W."/>
        </authorList>
    </citation>
    <scope>NUCLEOTIDE SEQUENCE [LARGE SCALE GENOMIC DNA]</scope>
    <source>
        <strain evidence="2">PWHHKU_190912</strain>
    </source>
</reference>
<organism evidence="2 3">
    <name type="scientific">Periplaneta americana</name>
    <name type="common">American cockroach</name>
    <name type="synonym">Blatta americana</name>
    <dbReference type="NCBI Taxonomy" id="6978"/>
    <lineage>
        <taxon>Eukaryota</taxon>
        <taxon>Metazoa</taxon>
        <taxon>Ecdysozoa</taxon>
        <taxon>Arthropoda</taxon>
        <taxon>Hexapoda</taxon>
        <taxon>Insecta</taxon>
        <taxon>Pterygota</taxon>
        <taxon>Neoptera</taxon>
        <taxon>Polyneoptera</taxon>
        <taxon>Dictyoptera</taxon>
        <taxon>Blattodea</taxon>
        <taxon>Blattoidea</taxon>
        <taxon>Blattidae</taxon>
        <taxon>Blattinae</taxon>
        <taxon>Periplaneta</taxon>
    </lineage>
</organism>
<name>A0ABQ8TM76_PERAM</name>
<proteinExistence type="predicted"/>
<dbReference type="EMBL" id="JAJSOF020000005">
    <property type="protein sequence ID" value="KAJ4447761.1"/>
    <property type="molecule type" value="Genomic_DNA"/>
</dbReference>
<comment type="caution">
    <text evidence="2">The sequence shown here is derived from an EMBL/GenBank/DDBJ whole genome shotgun (WGS) entry which is preliminary data.</text>
</comment>
<evidence type="ECO:0000313" key="2">
    <source>
        <dbReference type="EMBL" id="KAJ4447761.1"/>
    </source>
</evidence>
<dbReference type="Pfam" id="PF25273">
    <property type="entry name" value="DUF7869"/>
    <property type="match status" value="1"/>
</dbReference>
<sequence length="405" mass="47250">MAAKVFTNIHCCKTDWCGYKRIPQDKKKELFDEFYKLDDCNIQNAYLFGLIKTVPCKRQYRKDRINADETRRHNSSEYYIKSKENIDIRVCKIAILSVHGISKQRLDYSKVVPQNIYDDTSSLWSPKLDRRGKHHNSPHACKEQDVELVKKHIRLFSRYKSHYSLSQNPNRQYILSASSVEEMHWLYIIYCNENETVPLKLHKYRYIFNNDFNIGFKLPRSGTCKICDKAVNVPLEDTPLSHRIHLQKAQMAYRRLSEAKKMALVDTCDTLVISMDLEQALPTPMLSTEVVFYLRQLWTCNFGIHICNTNGAFMCVWPESNAGRGADEIGSCLLQVIPKIKGNMKKLIAYSDSCVGQNKNFPIMCVWIYMIEMGWFESIEHRFLVPGHIYLPCDADFGIIEKLKR</sequence>
<evidence type="ECO:0000313" key="3">
    <source>
        <dbReference type="Proteomes" id="UP001148838"/>
    </source>
</evidence>
<keyword evidence="3" id="KW-1185">Reference proteome</keyword>
<dbReference type="Proteomes" id="UP001148838">
    <property type="component" value="Unassembled WGS sequence"/>
</dbReference>
<dbReference type="PANTHER" id="PTHR10773">
    <property type="entry name" value="DNA-DIRECTED RNA POLYMERASES I, II, AND III SUBUNIT RPABC2"/>
    <property type="match status" value="1"/>
</dbReference>
<dbReference type="InterPro" id="IPR057191">
    <property type="entry name" value="DUF7869"/>
</dbReference>
<feature type="domain" description="DUF7869" evidence="1">
    <location>
        <begin position="329"/>
        <end position="401"/>
    </location>
</feature>
<gene>
    <name evidence="2" type="ORF">ANN_09769</name>
</gene>